<reference evidence="2 3" key="1">
    <citation type="submission" date="2017-04" db="EMBL/GenBank/DDBJ databases">
        <title>A new member of the family Flavobacteriaceae isolated from ascidians.</title>
        <authorList>
            <person name="Chen L."/>
        </authorList>
    </citation>
    <scope>NUCLEOTIDE SEQUENCE [LARGE SCALE GENOMIC DNA]</scope>
    <source>
        <strain evidence="2 3">HQA918</strain>
    </source>
</reference>
<dbReference type="InterPro" id="IPR025489">
    <property type="entry name" value="DUF4381"/>
</dbReference>
<keyword evidence="3" id="KW-1185">Reference proteome</keyword>
<dbReference type="Pfam" id="PF14316">
    <property type="entry name" value="DUF4381"/>
    <property type="match status" value="1"/>
</dbReference>
<gene>
    <name evidence="2" type="ORF">B7P33_16440</name>
</gene>
<organism evidence="2 3">
    <name type="scientific">Sediminicola luteus</name>
    <dbReference type="NCBI Taxonomy" id="319238"/>
    <lineage>
        <taxon>Bacteria</taxon>
        <taxon>Pseudomonadati</taxon>
        <taxon>Bacteroidota</taxon>
        <taxon>Flavobacteriia</taxon>
        <taxon>Flavobacteriales</taxon>
        <taxon>Flavobacteriaceae</taxon>
        <taxon>Sediminicola</taxon>
    </lineage>
</organism>
<evidence type="ECO:0000313" key="2">
    <source>
        <dbReference type="EMBL" id="PCE62866.1"/>
    </source>
</evidence>
<dbReference type="Proteomes" id="UP000219559">
    <property type="component" value="Unassembled WGS sequence"/>
</dbReference>
<dbReference type="RefSeq" id="WP_097440975.1">
    <property type="nucleotide sequence ID" value="NZ_KZ300477.1"/>
</dbReference>
<comment type="caution">
    <text evidence="2">The sequence shown here is derived from an EMBL/GenBank/DDBJ whole genome shotgun (WGS) entry which is preliminary data.</text>
</comment>
<dbReference type="AlphaFoldDB" id="A0A2A4G4G0"/>
<proteinExistence type="predicted"/>
<keyword evidence="1" id="KW-1133">Transmembrane helix</keyword>
<dbReference type="EMBL" id="NBWU01000007">
    <property type="protein sequence ID" value="PCE62866.1"/>
    <property type="molecule type" value="Genomic_DNA"/>
</dbReference>
<evidence type="ECO:0000313" key="3">
    <source>
        <dbReference type="Proteomes" id="UP000219559"/>
    </source>
</evidence>
<protein>
    <recommendedName>
        <fullName evidence="4">DUF4381 domain-containing protein</fullName>
    </recommendedName>
</protein>
<keyword evidence="1" id="KW-0472">Membrane</keyword>
<evidence type="ECO:0008006" key="4">
    <source>
        <dbReference type="Google" id="ProtNLM"/>
    </source>
</evidence>
<feature type="transmembrane region" description="Helical" evidence="1">
    <location>
        <begin position="37"/>
        <end position="54"/>
    </location>
</feature>
<accession>A0A2A4G4G0</accession>
<sequence length="160" mass="18189">MMLWIYIFQEIPPELAGMEPIEPDPIPFSTDTPAWKVVWALLALLVLYGLFKAYRKYRTNAYRREALVALEDIAKKPHAVKSIMFLLKRTALIGYPRQEVAGLEGDAWLAFLDGSLPEGGFSPLKEVIHTAIYKDETTEVSASDIDRLINLSKTWIRKHG</sequence>
<name>A0A2A4G4G0_9FLAO</name>
<dbReference type="OrthoDB" id="978983at2"/>
<evidence type="ECO:0000256" key="1">
    <source>
        <dbReference type="SAM" id="Phobius"/>
    </source>
</evidence>
<keyword evidence="1" id="KW-0812">Transmembrane</keyword>